<feature type="transmembrane region" description="Helical" evidence="6">
    <location>
        <begin position="146"/>
        <end position="167"/>
    </location>
</feature>
<dbReference type="InterPro" id="IPR011701">
    <property type="entry name" value="MFS"/>
</dbReference>
<evidence type="ECO:0000256" key="4">
    <source>
        <dbReference type="ARBA" id="ARBA00022989"/>
    </source>
</evidence>
<gene>
    <name evidence="8" type="ORF">ACFFP1_15990</name>
</gene>
<name>A0ABV5Y1X0_ARTRM</name>
<feature type="transmembrane region" description="Helical" evidence="6">
    <location>
        <begin position="55"/>
        <end position="75"/>
    </location>
</feature>
<feature type="transmembrane region" description="Helical" evidence="6">
    <location>
        <begin position="369"/>
        <end position="387"/>
    </location>
</feature>
<dbReference type="RefSeq" id="WP_234751679.1">
    <property type="nucleotide sequence ID" value="NZ_BAAAWN010000001.1"/>
</dbReference>
<dbReference type="PANTHER" id="PTHR43124">
    <property type="entry name" value="PURINE EFFLUX PUMP PBUE"/>
    <property type="match status" value="1"/>
</dbReference>
<feature type="transmembrane region" description="Helical" evidence="6">
    <location>
        <begin position="304"/>
        <end position="326"/>
    </location>
</feature>
<dbReference type="Pfam" id="PF07690">
    <property type="entry name" value="MFS_1"/>
    <property type="match status" value="1"/>
</dbReference>
<dbReference type="CDD" id="cd17324">
    <property type="entry name" value="MFS_NepI_like"/>
    <property type="match status" value="1"/>
</dbReference>
<keyword evidence="2" id="KW-1003">Cell membrane</keyword>
<dbReference type="InterPro" id="IPR020846">
    <property type="entry name" value="MFS_dom"/>
</dbReference>
<dbReference type="PANTHER" id="PTHR43124:SF3">
    <property type="entry name" value="CHLORAMPHENICOL EFFLUX PUMP RV0191"/>
    <property type="match status" value="1"/>
</dbReference>
<feature type="domain" description="Major facilitator superfamily (MFS) profile" evidence="7">
    <location>
        <begin position="21"/>
        <end position="391"/>
    </location>
</feature>
<feature type="transmembrane region" description="Helical" evidence="6">
    <location>
        <begin position="213"/>
        <end position="234"/>
    </location>
</feature>
<reference evidence="8 9" key="1">
    <citation type="submission" date="2024-09" db="EMBL/GenBank/DDBJ databases">
        <authorList>
            <person name="Sun Q."/>
            <person name="Mori K."/>
        </authorList>
    </citation>
    <scope>NUCLEOTIDE SEQUENCE [LARGE SCALE GENOMIC DNA]</scope>
    <source>
        <strain evidence="8 9">JCM 1334</strain>
    </source>
</reference>
<feature type="transmembrane region" description="Helical" evidence="6">
    <location>
        <begin position="254"/>
        <end position="274"/>
    </location>
</feature>
<keyword evidence="4 6" id="KW-1133">Transmembrane helix</keyword>
<evidence type="ECO:0000256" key="6">
    <source>
        <dbReference type="SAM" id="Phobius"/>
    </source>
</evidence>
<dbReference type="InterPro" id="IPR036259">
    <property type="entry name" value="MFS_trans_sf"/>
</dbReference>
<sequence>MTSTLAPQTQSAVRDKLPLAGLFALFTAGFVSVLTETLPAGLLPQMSSAFGQSESLTGQTITIYAVGSAVSAIPLSTAMTRWGRRNVVLAALIGFILANTATALAPTIGFAFGARFVAGIAAGLIWSNIGGHAARLVPGKLQGRGIAIAMAGTPVALSLGLPAGAFLGTVVDWRWVFGIVTAISVLLVGWVLWKLPNFEGQALGDRVKLKDAIMLRGIRTILWTLAGFVVAHNLLYTYIGPLVAHAGIADQLQWVLFTFGVASILSIWIIGTFIDRHHRKLIVASMALFALAALAIALSDVSTLLLYVAVAAWGLTFGGATTLFLTAGSRAAGAAADVAQAMIVTVFNIGIALGGLIGGIFLAGFGVISIPWLAFIIMIPTLIWVALGKTHAFPAKF</sequence>
<dbReference type="Proteomes" id="UP001589702">
    <property type="component" value="Unassembled WGS sequence"/>
</dbReference>
<accession>A0ABV5Y1X0</accession>
<keyword evidence="9" id="KW-1185">Reference proteome</keyword>
<dbReference type="PROSITE" id="PS50850">
    <property type="entry name" value="MFS"/>
    <property type="match status" value="1"/>
</dbReference>
<dbReference type="Gene3D" id="1.20.1250.20">
    <property type="entry name" value="MFS general substrate transporter like domains"/>
    <property type="match status" value="1"/>
</dbReference>
<protein>
    <submittedName>
        <fullName evidence="8">MFS transporter</fullName>
    </submittedName>
</protein>
<comment type="caution">
    <text evidence="8">The sequence shown here is derived from an EMBL/GenBank/DDBJ whole genome shotgun (WGS) entry which is preliminary data.</text>
</comment>
<feature type="transmembrane region" description="Helical" evidence="6">
    <location>
        <begin position="116"/>
        <end position="134"/>
    </location>
</feature>
<evidence type="ECO:0000259" key="7">
    <source>
        <dbReference type="PROSITE" id="PS50850"/>
    </source>
</evidence>
<dbReference type="InterPro" id="IPR050189">
    <property type="entry name" value="MFS_Efflux_Transporters"/>
</dbReference>
<feature type="transmembrane region" description="Helical" evidence="6">
    <location>
        <begin position="87"/>
        <end position="110"/>
    </location>
</feature>
<proteinExistence type="predicted"/>
<evidence type="ECO:0000256" key="3">
    <source>
        <dbReference type="ARBA" id="ARBA00022692"/>
    </source>
</evidence>
<feature type="transmembrane region" description="Helical" evidence="6">
    <location>
        <begin position="17"/>
        <end position="35"/>
    </location>
</feature>
<feature type="transmembrane region" description="Helical" evidence="6">
    <location>
        <begin position="338"/>
        <end position="363"/>
    </location>
</feature>
<keyword evidence="3 6" id="KW-0812">Transmembrane</keyword>
<comment type="subcellular location">
    <subcellularLocation>
        <location evidence="1">Cell membrane</location>
        <topology evidence="1">Multi-pass membrane protein</topology>
    </subcellularLocation>
</comment>
<evidence type="ECO:0000256" key="5">
    <source>
        <dbReference type="ARBA" id="ARBA00023136"/>
    </source>
</evidence>
<keyword evidence="5 6" id="KW-0472">Membrane</keyword>
<organism evidence="8 9">
    <name type="scientific">Arthrobacter ramosus</name>
    <dbReference type="NCBI Taxonomy" id="1672"/>
    <lineage>
        <taxon>Bacteria</taxon>
        <taxon>Bacillati</taxon>
        <taxon>Actinomycetota</taxon>
        <taxon>Actinomycetes</taxon>
        <taxon>Micrococcales</taxon>
        <taxon>Micrococcaceae</taxon>
        <taxon>Arthrobacter</taxon>
    </lineage>
</organism>
<feature type="transmembrane region" description="Helical" evidence="6">
    <location>
        <begin position="281"/>
        <end position="298"/>
    </location>
</feature>
<evidence type="ECO:0000313" key="8">
    <source>
        <dbReference type="EMBL" id="MFB9820998.1"/>
    </source>
</evidence>
<feature type="transmembrane region" description="Helical" evidence="6">
    <location>
        <begin position="173"/>
        <end position="193"/>
    </location>
</feature>
<evidence type="ECO:0000256" key="1">
    <source>
        <dbReference type="ARBA" id="ARBA00004651"/>
    </source>
</evidence>
<dbReference type="EMBL" id="JBHMBC010000025">
    <property type="protein sequence ID" value="MFB9820998.1"/>
    <property type="molecule type" value="Genomic_DNA"/>
</dbReference>
<evidence type="ECO:0000313" key="9">
    <source>
        <dbReference type="Proteomes" id="UP001589702"/>
    </source>
</evidence>
<dbReference type="SUPFAM" id="SSF103473">
    <property type="entry name" value="MFS general substrate transporter"/>
    <property type="match status" value="1"/>
</dbReference>
<evidence type="ECO:0000256" key="2">
    <source>
        <dbReference type="ARBA" id="ARBA00022475"/>
    </source>
</evidence>